<dbReference type="InterPro" id="IPR011989">
    <property type="entry name" value="ARM-like"/>
</dbReference>
<evidence type="ECO:0000259" key="4">
    <source>
        <dbReference type="PROSITE" id="PS50106"/>
    </source>
</evidence>
<proteinExistence type="inferred from homology"/>
<sequence>MSSYGELIQALRVLKNVKEKRHGIKTLASLCANRAFQVRIVQRGGWRTAILPLIISLDEDCRMYAALAVANLSTSAATHPQLLEEEVLRHLVPILQSEEVQEVIAYVLNALGNFACSNIMWHELQQMNAADGILTILKQTQREEIRINCLFCLANLTADPWHRRWMMGKEVYEIIWGYMQDPSYTIMSYSLAILRGLAVETEAQELFPSMGLVPLLIGIYHSQCPQSLKTLSMDLLLHFSMFKQNAGLMMEKEVAQVIQLAGRGTGHVEYIPIGIAIIANICESVDLHDRIVESPLFEVLTEHIHNDNTNACHPRSDAAEPVTEVSPCDSYNWSDGKCVPHRYDGEIEHRDAHQRLADDGCRFLADAQKGLCLLVRPEVCATHPTICNSMENIDIRRAAALVIANASSDLGNLANLAHKPYLEALSIAVSKSQDSVLVDYLMQFFHNIVKLDGKSGSMLMACGFQRHIFNYERLESLSIVSAIYLCDLCRQVANTDAVVRATLLEEMIFSVLTDAWVVYLEDPRLAPHLALMCSAFCYHGDAHQEFVLQGGVRLVIQMYSKSKVEHVRLCCLLCLLYLAESGSSQRSIAQEKGVKMLLTACENETHIDLIVNSLKALIPFACSDEFRPQLGMDGALDTFSAFMFSDQLQLQQLGIYLLQNLLEFRENRRIFLGVSEERKCEEDYLESLLRLLPRVSTGQPQRIKAMKKGKEKNDPEVILTDHDPFVLRCCIHCIALVSLEHNLPSFQRFVDLGLPKLLFDLFYSEQIDKSSGEAVVLFFANILHSAKQIQAQIMKGADIVQLLLSARDMLFSPHTVSRCLSALLCIARVPDFKRVVLSHLDLLMADINANLNAEERDEHFYQIAALQCALLSELARASYEYHERMAKAGMVEALLVFITVAGRGLNGEVCIELLMGAVFGIAALVGSPTGGDHSMASLIFPATRMQLLLSLLRLPQEDINAAFHSGTVGLRTLQRVIYPNITPEELHVDQMDLLSFLGNCAIKPANFIYRNVIRTMCLLLAHHEMGPRVQQAIAPSNVVPTCLFAMKGCEDTYVQVYGFLLVANFSRDRSLLYNFLNESAVINELLTTIRRSAASASQPEEQVPVRETLATVTGPWSSSAVSRNRYMLAMSALTNFAERVKEKFRGDDGEIPVNPDMKDDGGLVISNRITLNKLTSTCMRELDTIGMERKLGELQPTEEFIAMLRVLVCANNFLAKVELEDPGRGGEVKLEAWDTSYVNLLGDDKKAKDNLVLQPLRHDFRTLGMLHSKTQGMLEVVKLCLNSGQASSLVAAVVECLTGLTFLSPLSIRAPLVAYKISLGCPEWLQPSLMALIANSLAHPARIKQFDEEEPECMLRARSDHLFPMLATSTLEIRQKVLGVLANAAAQDELLEFIVNSGVFRICKAIPGKGWFVEHFALMIELTRMLTNLTCRPETHEAVMTPDTMAFLRDVLRHCAVLFHTVELNKENKEEDKFDYYEVMFEPDDAPPLGLRIRWELPPQLTEVLPNTPAARVGDELRPGDELVEVNGMDVTELEQGDIAPMFEARPLKLLFRRRPVPLEDALDDGSMRVVGNIRIEEVKKVSAYGDSQQYLECFNLAVLVVHNLAVQASNLSLLHSEPRILMVLLEVMPADATSPSLRRLIFSTLTCLCQEPAVSGRIFHAMADFFQNCQKTDSSLHKYIMCCANLYYTSMSRDEVKPDRGMLMFVSRISAEEDAMVSRRALIEILHGMSQAPSEQRRKFLSREILVLASSYMENFPDIQIRAFESLYFCTLGACAPELWSDLEILPRMVRAAGAAQNAAEAEAGEELRRHADALWEIALRTLHHCLQYEVLVQQMRIPDLDRYLMELLVDGRKPPELSKVAADLIAGLLQSSISVNLWTRWRGLGVGERLVGWFKVHRKKLEPEDPQRAVQPSDSLDAMLHMVLFAVEVDVSMVVALVAEDVLGCIAQRLQELSESYERWNALQGGHLLTEDLEAERAHMAPHELLPGQRRPSADEVAKADASFRIIAQLLTALVANEHGLSAMAAMNLEAPLVALLELPTATLRVPVMLVLCAMSSNKASCQVLMNSDKFLRVLRRMEKKLSTLGEAPPVKDEVEYLVCILDRSCCHADLAKIAQEQLFRLLCVLPSRAETLSARLMALRALSRCSFVAPECMNDFGVEGTACLQYIMAVTSSLSLGSSETAEKAAVRRRLIQEVKESLAANAALAPLVEHFSRTILCEAVSVSRSVCHGAYEQLDLLGMLQDLQDSFEVTVADFDRLDGSKVEVAAAELMNKLVALLHVLLCTMFRHGRASHMYTKDADDVKERANGGFSDGDVKAAVDGLMQVLDKVQVMLHLGSTDKGHGGNLPELLATDIRVLFYLTALLREASCKPLDSPFLRVTRSTAYFEVLHSCINLSLARFQREAKGPPPRDLCANKLKGGPTDSPLSQFMDDFDLGLIFEHLIVCLRHTLVQAMYIAPEVSTKLLPWAWVSQERLPMHKDIMNWLPQIVKRYKHISAIRTETLRYFACAASYECAPFARPEDITIEAVEDDDRSVTDSPMASPTAHGDAGDAADPGAGAAEVPTGPAGPAAAGPAAAGPAAGPEREALHDSSTETPVDPAIRLPFGGLISLRQKELRNFLAEELERSEDMYSLCLAMLCVANFAAYERRVLEGPTSKKLGKHLPVEEMSRLLRGVVKVLKQIPSFDDWDVANTMTLHALRFICNLLAFEVEFITAELQHLNALEEVSKLFEYWFHDEDKIEDDKLYIQTLQSFILLVRNWSCGSCRAELKVKEKKETATSREERDSAASLLKVFKSGINVPYLITLTMKFSKTLITGRRPIPNKDEERDKVIGDVLVILQTLLRRTDTLQNMSWEKVDIIDYENFLYVLKTHRLRRTEILEDEQILNTLYLMVKQAFPFKGLVFLEYLMEVAYGDHREEHTTLQDMAAVCCAIISTQNATDASTPTVNVASVVKDNAQFVHALDRVPDPKMQIWHYRLLTGWSRRPKVLDDLVGDAEALKFVVDHLLETHLCRYSVVIVHNISMLRSAALLSPGHISTICEAYAQLGPGATLHRGDEQQRRLVRRLLLASVRNCLWHGSGAGLSDPDMLSVINLVACIEDRLSHRCS</sequence>
<dbReference type="SUPFAM" id="SSF50156">
    <property type="entry name" value="PDZ domain-like"/>
    <property type="match status" value="1"/>
</dbReference>
<dbReference type="SMART" id="SM00228">
    <property type="entry name" value="PDZ"/>
    <property type="match status" value="1"/>
</dbReference>
<dbReference type="GO" id="GO:0071562">
    <property type="term" value="P:nucleus-vacuole junction assembly"/>
    <property type="evidence" value="ECO:0007669"/>
    <property type="project" value="InterPro"/>
</dbReference>
<evidence type="ECO:0000313" key="5">
    <source>
        <dbReference type="EMBL" id="CAJ1385404.1"/>
    </source>
</evidence>
<dbReference type="PANTHER" id="PTHR47249:SF1">
    <property type="entry name" value="VACUOLAR PROTEIN 8"/>
    <property type="match status" value="1"/>
</dbReference>
<dbReference type="EMBL" id="CAUJNA010001231">
    <property type="protein sequence ID" value="CAJ1385404.1"/>
    <property type="molecule type" value="Genomic_DNA"/>
</dbReference>
<dbReference type="CDD" id="cd00136">
    <property type="entry name" value="PDZ_canonical"/>
    <property type="match status" value="1"/>
</dbReference>
<accession>A0AA36IDE2</accession>
<gene>
    <name evidence="5" type="ORF">EVOR1521_LOCUS12020</name>
</gene>
<keyword evidence="6" id="KW-1185">Reference proteome</keyword>
<comment type="similarity">
    <text evidence="1">Belongs to the beta-catenin family.</text>
</comment>
<dbReference type="Proteomes" id="UP001178507">
    <property type="component" value="Unassembled WGS sequence"/>
</dbReference>
<dbReference type="PROSITE" id="PS50106">
    <property type="entry name" value="PDZ"/>
    <property type="match status" value="1"/>
</dbReference>
<reference evidence="5" key="1">
    <citation type="submission" date="2023-08" db="EMBL/GenBank/DDBJ databases">
        <authorList>
            <person name="Chen Y."/>
            <person name="Shah S."/>
            <person name="Dougan E. K."/>
            <person name="Thang M."/>
            <person name="Chan C."/>
        </authorList>
    </citation>
    <scope>NUCLEOTIDE SEQUENCE</scope>
</reference>
<protein>
    <recommendedName>
        <fullName evidence="4">PDZ domain-containing protein</fullName>
    </recommendedName>
</protein>
<name>A0AA36IDE2_9DINO</name>
<comment type="caution">
    <text evidence="5">The sequence shown here is derived from an EMBL/GenBank/DDBJ whole genome shotgun (WGS) entry which is preliminary data.</text>
</comment>
<dbReference type="InterPro" id="IPR036034">
    <property type="entry name" value="PDZ_sf"/>
</dbReference>
<feature type="region of interest" description="Disordered" evidence="3">
    <location>
        <begin position="2533"/>
        <end position="2602"/>
    </location>
</feature>
<dbReference type="PANTHER" id="PTHR47249">
    <property type="entry name" value="VACUOLAR PROTEIN 8"/>
    <property type="match status" value="1"/>
</dbReference>
<dbReference type="InterPro" id="IPR016024">
    <property type="entry name" value="ARM-type_fold"/>
</dbReference>
<organism evidence="5 6">
    <name type="scientific">Effrenium voratum</name>
    <dbReference type="NCBI Taxonomy" id="2562239"/>
    <lineage>
        <taxon>Eukaryota</taxon>
        <taxon>Sar</taxon>
        <taxon>Alveolata</taxon>
        <taxon>Dinophyceae</taxon>
        <taxon>Suessiales</taxon>
        <taxon>Symbiodiniaceae</taxon>
        <taxon>Effrenium</taxon>
    </lineage>
</organism>
<keyword evidence="2" id="KW-0677">Repeat</keyword>
<feature type="compositionally biased region" description="Low complexity" evidence="3">
    <location>
        <begin position="2548"/>
        <end position="2585"/>
    </location>
</feature>
<evidence type="ECO:0000313" key="6">
    <source>
        <dbReference type="Proteomes" id="UP001178507"/>
    </source>
</evidence>
<dbReference type="InterPro" id="IPR001478">
    <property type="entry name" value="PDZ"/>
</dbReference>
<feature type="domain" description="PDZ" evidence="4">
    <location>
        <begin position="1478"/>
        <end position="1544"/>
    </location>
</feature>
<dbReference type="Gene3D" id="2.30.42.10">
    <property type="match status" value="1"/>
</dbReference>
<dbReference type="Gene3D" id="1.25.10.10">
    <property type="entry name" value="Leucine-rich Repeat Variant"/>
    <property type="match status" value="2"/>
</dbReference>
<evidence type="ECO:0000256" key="3">
    <source>
        <dbReference type="SAM" id="MobiDB-lite"/>
    </source>
</evidence>
<evidence type="ECO:0000256" key="1">
    <source>
        <dbReference type="ARBA" id="ARBA00005462"/>
    </source>
</evidence>
<evidence type="ECO:0000256" key="2">
    <source>
        <dbReference type="ARBA" id="ARBA00022737"/>
    </source>
</evidence>
<feature type="compositionally biased region" description="Basic and acidic residues" evidence="3">
    <location>
        <begin position="2586"/>
        <end position="2595"/>
    </location>
</feature>
<dbReference type="GO" id="GO:0043495">
    <property type="term" value="F:protein-membrane adaptor activity"/>
    <property type="evidence" value="ECO:0007669"/>
    <property type="project" value="InterPro"/>
</dbReference>
<dbReference type="InterPro" id="IPR045156">
    <property type="entry name" value="Vac8"/>
</dbReference>
<dbReference type="SUPFAM" id="SSF48371">
    <property type="entry name" value="ARM repeat"/>
    <property type="match status" value="4"/>
</dbReference>